<keyword evidence="8" id="KW-1133">Transmembrane helix</keyword>
<evidence type="ECO:0000256" key="2">
    <source>
        <dbReference type="ARBA" id="ARBA00022723"/>
    </source>
</evidence>
<comment type="similarity">
    <text evidence="6">Belongs to the peptidase M48 family.</text>
</comment>
<dbReference type="AlphaFoldDB" id="A0A9X4NX04"/>
<keyword evidence="12" id="KW-1185">Reference proteome</keyword>
<dbReference type="InterPro" id="IPR051156">
    <property type="entry name" value="Mito/Outer_Membr_Metalloprot"/>
</dbReference>
<evidence type="ECO:0000256" key="5">
    <source>
        <dbReference type="ARBA" id="ARBA00023049"/>
    </source>
</evidence>
<comment type="cofactor">
    <cofactor evidence="6">
        <name>Zn(2+)</name>
        <dbReference type="ChEBI" id="CHEBI:29105"/>
    </cofactor>
    <text evidence="6">Binds 1 zinc ion per subunit.</text>
</comment>
<dbReference type="Gene3D" id="3.30.2010.10">
    <property type="entry name" value="Metalloproteases ('zincins'), catalytic domain"/>
    <property type="match status" value="1"/>
</dbReference>
<dbReference type="GO" id="GO:0004222">
    <property type="term" value="F:metalloendopeptidase activity"/>
    <property type="evidence" value="ECO:0007669"/>
    <property type="project" value="InterPro"/>
</dbReference>
<dbReference type="OrthoDB" id="9810445at2"/>
<keyword evidence="3 6" id="KW-0378">Hydrolase</keyword>
<dbReference type="GO" id="GO:0016020">
    <property type="term" value="C:membrane"/>
    <property type="evidence" value="ECO:0007669"/>
    <property type="project" value="TreeGrafter"/>
</dbReference>
<dbReference type="EMBL" id="AOGK01000026">
    <property type="protein sequence ID" value="MDG5977799.1"/>
    <property type="molecule type" value="Genomic_DNA"/>
</dbReference>
<dbReference type="Pfam" id="PF01435">
    <property type="entry name" value="Peptidase_M48"/>
    <property type="match status" value="1"/>
</dbReference>
<dbReference type="PANTHER" id="PTHR22726">
    <property type="entry name" value="METALLOENDOPEPTIDASE OMA1"/>
    <property type="match status" value="1"/>
</dbReference>
<evidence type="ECO:0000256" key="3">
    <source>
        <dbReference type="ARBA" id="ARBA00022801"/>
    </source>
</evidence>
<evidence type="ECO:0008006" key="13">
    <source>
        <dbReference type="Google" id="ProtNLM"/>
    </source>
</evidence>
<dbReference type="CDD" id="cd07332">
    <property type="entry name" value="M48C_Oma1_like"/>
    <property type="match status" value="1"/>
</dbReference>
<dbReference type="InterPro" id="IPR001915">
    <property type="entry name" value="Peptidase_M48"/>
</dbReference>
<name>A0A9X4NX04_9BURK</name>
<evidence type="ECO:0000256" key="4">
    <source>
        <dbReference type="ARBA" id="ARBA00022833"/>
    </source>
</evidence>
<feature type="transmembrane region" description="Helical" evidence="8">
    <location>
        <begin position="102"/>
        <end position="123"/>
    </location>
</feature>
<keyword evidence="8" id="KW-0812">Transmembrane</keyword>
<dbReference type="GO" id="GO:0046872">
    <property type="term" value="F:metal ion binding"/>
    <property type="evidence" value="ECO:0007669"/>
    <property type="project" value="UniProtKB-KW"/>
</dbReference>
<feature type="domain" description="DUF7092" evidence="10">
    <location>
        <begin position="7"/>
        <end position="83"/>
    </location>
</feature>
<dbReference type="PANTHER" id="PTHR22726:SF1">
    <property type="entry name" value="METALLOENDOPEPTIDASE OMA1, MITOCHONDRIAL"/>
    <property type="match status" value="1"/>
</dbReference>
<evidence type="ECO:0000256" key="1">
    <source>
        <dbReference type="ARBA" id="ARBA00022670"/>
    </source>
</evidence>
<keyword evidence="8" id="KW-0472">Membrane</keyword>
<evidence type="ECO:0000256" key="6">
    <source>
        <dbReference type="RuleBase" id="RU003983"/>
    </source>
</evidence>
<dbReference type="Pfam" id="PF23368">
    <property type="entry name" value="DUF7092"/>
    <property type="match status" value="1"/>
</dbReference>
<feature type="domain" description="Peptidase M48" evidence="9">
    <location>
        <begin position="168"/>
        <end position="368"/>
    </location>
</feature>
<dbReference type="GO" id="GO:0051603">
    <property type="term" value="P:proteolysis involved in protein catabolic process"/>
    <property type="evidence" value="ECO:0007669"/>
    <property type="project" value="TreeGrafter"/>
</dbReference>
<keyword evidence="5 6" id="KW-0482">Metalloprotease</keyword>
<dbReference type="Proteomes" id="UP001152876">
    <property type="component" value="Unassembled WGS sequence"/>
</dbReference>
<evidence type="ECO:0000313" key="11">
    <source>
        <dbReference type="EMBL" id="MDG5977799.1"/>
    </source>
</evidence>
<feature type="region of interest" description="Disordered" evidence="7">
    <location>
        <begin position="316"/>
        <end position="353"/>
    </location>
</feature>
<sequence length="373" mass="40533">MNTPGSLDTLWFDGRSPRARPASLRIEGDELLLGADDGQVRRYPVKAVRWPERTTHGQRQAELPDGGLVQHANAAEWDAWWQASGLHESAVVGWMQSWRATLVAMAGSVAFFAAAWVWGVPWLSQTLTQLVPASLEVAIGEQSLEQLDGLFLQPSRLPQARQDALRQRFTSVVERAYPEGDAPAWQLSFHRSELLGANAFALPGGAIVMTDELVELLDDQPDAIVGVLAHELGHVQHRHGLDLMVRASLVSALVGVVLGDASGFLATVPATLATQSYSRDAEREADAHSALMLHRSGIPPAVMAVFFERLLKEEGIDLPADPPGPHTGPKDPARDEESAEAQDEGGPLPIAISSHPDHAARIRFFREWQATAP</sequence>
<accession>A0A9X4NX04</accession>
<comment type="caution">
    <text evidence="11">The sequence shown here is derived from an EMBL/GenBank/DDBJ whole genome shotgun (WGS) entry which is preliminary data.</text>
</comment>
<dbReference type="RefSeq" id="WP_068173008.1">
    <property type="nucleotide sequence ID" value="NZ_AOGK01000026.1"/>
</dbReference>
<evidence type="ECO:0000259" key="9">
    <source>
        <dbReference type="Pfam" id="PF01435"/>
    </source>
</evidence>
<evidence type="ECO:0000259" key="10">
    <source>
        <dbReference type="Pfam" id="PF23368"/>
    </source>
</evidence>
<dbReference type="InterPro" id="IPR055518">
    <property type="entry name" value="DUF7092"/>
</dbReference>
<organism evidence="11 12">
    <name type="scientific">Hydrogenophaga taeniospiralis CCUG 15921</name>
    <dbReference type="NCBI Taxonomy" id="1281780"/>
    <lineage>
        <taxon>Bacteria</taxon>
        <taxon>Pseudomonadati</taxon>
        <taxon>Pseudomonadota</taxon>
        <taxon>Betaproteobacteria</taxon>
        <taxon>Burkholderiales</taxon>
        <taxon>Comamonadaceae</taxon>
        <taxon>Hydrogenophaga</taxon>
    </lineage>
</organism>
<evidence type="ECO:0000256" key="8">
    <source>
        <dbReference type="SAM" id="Phobius"/>
    </source>
</evidence>
<evidence type="ECO:0000313" key="12">
    <source>
        <dbReference type="Proteomes" id="UP001152876"/>
    </source>
</evidence>
<reference evidence="11" key="1">
    <citation type="submission" date="2013-01" db="EMBL/GenBank/DDBJ databases">
        <title>Genome draft of Hydrogenophaga taeniospiralis 2K1.</title>
        <authorList>
            <person name="Gomila M."/>
            <person name="Lalucat J."/>
        </authorList>
    </citation>
    <scope>NUCLEOTIDE SEQUENCE</scope>
    <source>
        <strain evidence="11">CCUG 15921</strain>
    </source>
</reference>
<protein>
    <recommendedName>
        <fullName evidence="13">Peptidase M48 domain-containing protein</fullName>
    </recommendedName>
</protein>
<evidence type="ECO:0000256" key="7">
    <source>
        <dbReference type="SAM" id="MobiDB-lite"/>
    </source>
</evidence>
<keyword evidence="4 6" id="KW-0862">Zinc</keyword>
<proteinExistence type="inferred from homology"/>
<keyword evidence="1 6" id="KW-0645">Protease</keyword>
<gene>
    <name evidence="11" type="ORF">H010_21286</name>
</gene>
<keyword evidence="2" id="KW-0479">Metal-binding</keyword>